<dbReference type="NCBIfam" id="TIGR00154">
    <property type="entry name" value="ispE"/>
    <property type="match status" value="1"/>
</dbReference>
<dbReference type="NCBIfam" id="NF002870">
    <property type="entry name" value="PRK03188.1"/>
    <property type="match status" value="1"/>
</dbReference>
<comment type="caution">
    <text evidence="12">The sequence shown here is derived from an EMBL/GenBank/DDBJ whole genome shotgun (WGS) entry which is preliminary data.</text>
</comment>
<accession>A0A8J4EPM3</accession>
<evidence type="ECO:0000256" key="1">
    <source>
        <dbReference type="ARBA" id="ARBA00009684"/>
    </source>
</evidence>
<evidence type="ECO:0000259" key="10">
    <source>
        <dbReference type="Pfam" id="PF00288"/>
    </source>
</evidence>
<feature type="domain" description="GHMP kinase N-terminal" evidence="10">
    <location>
        <begin position="75"/>
        <end position="153"/>
    </location>
</feature>
<evidence type="ECO:0000313" key="12">
    <source>
        <dbReference type="EMBL" id="GIL28884.1"/>
    </source>
</evidence>
<dbReference type="EMBL" id="BOPO01000078">
    <property type="protein sequence ID" value="GIL28884.1"/>
    <property type="molecule type" value="Genomic_DNA"/>
</dbReference>
<keyword evidence="6 9" id="KW-0418">Kinase</keyword>
<feature type="active site" evidence="9">
    <location>
        <position position="145"/>
    </location>
</feature>
<evidence type="ECO:0000256" key="8">
    <source>
        <dbReference type="ARBA" id="ARBA00032554"/>
    </source>
</evidence>
<reference evidence="13" key="1">
    <citation type="journal article" date="2021" name="Int. J. Syst. Evol. Microbiol.">
        <title>Actinocatenispora comari sp. nov., an endophytic actinomycete isolated from aerial parts of Comarum salesowianum.</title>
        <authorList>
            <person name="Oyunbileg N."/>
            <person name="Iizaka Y."/>
            <person name="Hamada M."/>
            <person name="Davaapurev B.O."/>
            <person name="Fukumoto A."/>
            <person name="Tsetseg B."/>
            <person name="Kato F."/>
            <person name="Tamura T."/>
            <person name="Batkhuu J."/>
            <person name="Anzai Y."/>
        </authorList>
    </citation>
    <scope>NUCLEOTIDE SEQUENCE [LARGE SCALE GENOMIC DNA]</scope>
    <source>
        <strain evidence="13">NUM-2625</strain>
    </source>
</reference>
<dbReference type="GO" id="GO:0019288">
    <property type="term" value="P:isopentenyl diphosphate biosynthetic process, methylerythritol 4-phosphate pathway"/>
    <property type="evidence" value="ECO:0007669"/>
    <property type="project" value="UniProtKB-UniRule"/>
</dbReference>
<name>A0A8J4EPM3_9ACTN</name>
<evidence type="ECO:0000256" key="6">
    <source>
        <dbReference type="ARBA" id="ARBA00022777"/>
    </source>
</evidence>
<evidence type="ECO:0000256" key="9">
    <source>
        <dbReference type="HAMAP-Rule" id="MF_00061"/>
    </source>
</evidence>
<comment type="function">
    <text evidence="9">Catalyzes the phosphorylation of the position 2 hydroxy group of 4-diphosphocytidyl-2C-methyl-D-erythritol.</text>
</comment>
<feature type="domain" description="GHMP kinase C-terminal" evidence="11">
    <location>
        <begin position="245"/>
        <end position="320"/>
    </location>
</feature>
<dbReference type="Proteomes" id="UP000614996">
    <property type="component" value="Unassembled WGS sequence"/>
</dbReference>
<dbReference type="PANTHER" id="PTHR43527:SF2">
    <property type="entry name" value="4-DIPHOSPHOCYTIDYL-2-C-METHYL-D-ERYTHRITOL KINASE, CHLOROPLASTIC"/>
    <property type="match status" value="1"/>
</dbReference>
<feature type="binding site" evidence="9">
    <location>
        <begin position="103"/>
        <end position="113"/>
    </location>
    <ligand>
        <name>ATP</name>
        <dbReference type="ChEBI" id="CHEBI:30616"/>
    </ligand>
</feature>
<feature type="active site" evidence="9">
    <location>
        <position position="18"/>
    </location>
</feature>
<dbReference type="InterPro" id="IPR013750">
    <property type="entry name" value="GHMP_kinase_C_dom"/>
</dbReference>
<dbReference type="RefSeq" id="WP_207126594.1">
    <property type="nucleotide sequence ID" value="NZ_BOPO01000078.1"/>
</dbReference>
<evidence type="ECO:0000259" key="11">
    <source>
        <dbReference type="Pfam" id="PF08544"/>
    </source>
</evidence>
<dbReference type="InterPro" id="IPR020568">
    <property type="entry name" value="Ribosomal_Su5_D2-typ_SF"/>
</dbReference>
<dbReference type="PANTHER" id="PTHR43527">
    <property type="entry name" value="4-DIPHOSPHOCYTIDYL-2-C-METHYL-D-ERYTHRITOL KINASE, CHLOROPLASTIC"/>
    <property type="match status" value="1"/>
</dbReference>
<proteinExistence type="inferred from homology"/>
<keyword evidence="5 9" id="KW-0547">Nucleotide-binding</keyword>
<dbReference type="EC" id="2.7.1.148" evidence="2 9"/>
<sequence length="339" mass="33551">MAEPAGANDPVRVRVPAKINLRLSVGAPRADGFHPLDTVYQAISLYDEITIRPADRLRLTLDGVGADTLPTDGGNLAVRAATLLADRLGVPPNVAIHLHKRIPLAGGLAGGSADAAAVLVGCDALWGGGHDPAALAVLAADLGSDVPFLVIGGTARGTGRGELVEPVPAAGPWHWVVAAADGGLSTPRVYGQLDLLRAAGAAPPAALASERDAAASYGDAVGSARDGIAAEATGHTPSPVPDRLLAALRSDDPADLAAALANDLQPASIALRPALRRTLDAGLAAGALAAMVSGSGPSCLCLAADAADAARIAAELTERGVCSAAHVAVGPVAGATVLA</sequence>
<dbReference type="InterPro" id="IPR004424">
    <property type="entry name" value="IspE"/>
</dbReference>
<dbReference type="GO" id="GO:0016114">
    <property type="term" value="P:terpenoid biosynthetic process"/>
    <property type="evidence" value="ECO:0007669"/>
    <property type="project" value="UniProtKB-UniRule"/>
</dbReference>
<dbReference type="Gene3D" id="3.30.230.10">
    <property type="match status" value="1"/>
</dbReference>
<keyword evidence="9" id="KW-0414">Isoprene biosynthesis</keyword>
<dbReference type="PIRSF" id="PIRSF010376">
    <property type="entry name" value="IspE"/>
    <property type="match status" value="1"/>
</dbReference>
<dbReference type="HAMAP" id="MF_00061">
    <property type="entry name" value="IspE"/>
    <property type="match status" value="1"/>
</dbReference>
<dbReference type="SUPFAM" id="SSF54211">
    <property type="entry name" value="Ribosomal protein S5 domain 2-like"/>
    <property type="match status" value="1"/>
</dbReference>
<gene>
    <name evidence="9 12" type="primary">ispE</name>
    <name evidence="12" type="ORF">NUM_41380</name>
</gene>
<dbReference type="InterPro" id="IPR014721">
    <property type="entry name" value="Ribsml_uS5_D2-typ_fold_subgr"/>
</dbReference>
<evidence type="ECO:0000256" key="4">
    <source>
        <dbReference type="ARBA" id="ARBA00022679"/>
    </source>
</evidence>
<comment type="similarity">
    <text evidence="1 9">Belongs to the GHMP kinase family. IspE subfamily.</text>
</comment>
<dbReference type="GO" id="GO:0005524">
    <property type="term" value="F:ATP binding"/>
    <property type="evidence" value="ECO:0007669"/>
    <property type="project" value="UniProtKB-UniRule"/>
</dbReference>
<dbReference type="Gene3D" id="3.30.70.890">
    <property type="entry name" value="GHMP kinase, C-terminal domain"/>
    <property type="match status" value="1"/>
</dbReference>
<dbReference type="AlphaFoldDB" id="A0A8J4EPM3"/>
<evidence type="ECO:0000256" key="3">
    <source>
        <dbReference type="ARBA" id="ARBA00017473"/>
    </source>
</evidence>
<dbReference type="Pfam" id="PF00288">
    <property type="entry name" value="GHMP_kinases_N"/>
    <property type="match status" value="1"/>
</dbReference>
<evidence type="ECO:0000256" key="2">
    <source>
        <dbReference type="ARBA" id="ARBA00012052"/>
    </source>
</evidence>
<dbReference type="SUPFAM" id="SSF55060">
    <property type="entry name" value="GHMP Kinase, C-terminal domain"/>
    <property type="match status" value="1"/>
</dbReference>
<keyword evidence="4 9" id="KW-0808">Transferase</keyword>
<dbReference type="UniPathway" id="UPA00056">
    <property type="reaction ID" value="UER00094"/>
</dbReference>
<dbReference type="InterPro" id="IPR036554">
    <property type="entry name" value="GHMP_kinase_C_sf"/>
</dbReference>
<dbReference type="Pfam" id="PF08544">
    <property type="entry name" value="GHMP_kinases_C"/>
    <property type="match status" value="1"/>
</dbReference>
<protein>
    <recommendedName>
        <fullName evidence="3 9">4-diphosphocytidyl-2-C-methyl-D-erythritol kinase</fullName>
        <shortName evidence="9">CMK</shortName>
        <ecNumber evidence="2 9">2.7.1.148</ecNumber>
    </recommendedName>
    <alternativeName>
        <fullName evidence="8 9">4-(cytidine-5'-diphospho)-2-C-methyl-D-erythritol kinase</fullName>
    </alternativeName>
</protein>
<evidence type="ECO:0000256" key="7">
    <source>
        <dbReference type="ARBA" id="ARBA00022840"/>
    </source>
</evidence>
<organism evidence="12 13">
    <name type="scientific">Actinocatenispora comari</name>
    <dbReference type="NCBI Taxonomy" id="2807577"/>
    <lineage>
        <taxon>Bacteria</taxon>
        <taxon>Bacillati</taxon>
        <taxon>Actinomycetota</taxon>
        <taxon>Actinomycetes</taxon>
        <taxon>Micromonosporales</taxon>
        <taxon>Micromonosporaceae</taxon>
        <taxon>Actinocatenispora</taxon>
    </lineage>
</organism>
<dbReference type="GO" id="GO:0050515">
    <property type="term" value="F:4-(cytidine 5'-diphospho)-2-C-methyl-D-erythritol kinase activity"/>
    <property type="evidence" value="ECO:0007669"/>
    <property type="project" value="UniProtKB-UniRule"/>
</dbReference>
<keyword evidence="13" id="KW-1185">Reference proteome</keyword>
<evidence type="ECO:0000256" key="5">
    <source>
        <dbReference type="ARBA" id="ARBA00022741"/>
    </source>
</evidence>
<dbReference type="InterPro" id="IPR006204">
    <property type="entry name" value="GHMP_kinase_N_dom"/>
</dbReference>
<comment type="catalytic activity">
    <reaction evidence="9">
        <text>4-CDP-2-C-methyl-D-erythritol + ATP = 4-CDP-2-C-methyl-D-erythritol 2-phosphate + ADP + H(+)</text>
        <dbReference type="Rhea" id="RHEA:18437"/>
        <dbReference type="ChEBI" id="CHEBI:15378"/>
        <dbReference type="ChEBI" id="CHEBI:30616"/>
        <dbReference type="ChEBI" id="CHEBI:57823"/>
        <dbReference type="ChEBI" id="CHEBI:57919"/>
        <dbReference type="ChEBI" id="CHEBI:456216"/>
        <dbReference type="EC" id="2.7.1.148"/>
    </reaction>
</comment>
<keyword evidence="7 9" id="KW-0067">ATP-binding</keyword>
<evidence type="ECO:0000313" key="13">
    <source>
        <dbReference type="Proteomes" id="UP000614996"/>
    </source>
</evidence>
<comment type="pathway">
    <text evidence="9">Isoprenoid biosynthesis; isopentenyl diphosphate biosynthesis via DXP pathway; isopentenyl diphosphate from 1-deoxy-D-xylulose 5-phosphate: step 3/6.</text>
</comment>